<organism evidence="2 3">
    <name type="scientific">Saccharopolyspora gloriosae</name>
    <dbReference type="NCBI Taxonomy" id="455344"/>
    <lineage>
        <taxon>Bacteria</taxon>
        <taxon>Bacillati</taxon>
        <taxon>Actinomycetota</taxon>
        <taxon>Actinomycetes</taxon>
        <taxon>Pseudonocardiales</taxon>
        <taxon>Pseudonocardiaceae</taxon>
        <taxon>Saccharopolyspora</taxon>
    </lineage>
</organism>
<feature type="region of interest" description="Disordered" evidence="1">
    <location>
        <begin position="1"/>
        <end position="57"/>
    </location>
</feature>
<reference evidence="2 3" key="1">
    <citation type="submission" date="2020-08" db="EMBL/GenBank/DDBJ databases">
        <title>Sequencing the genomes of 1000 actinobacteria strains.</title>
        <authorList>
            <person name="Klenk H.-P."/>
        </authorList>
    </citation>
    <scope>NUCLEOTIDE SEQUENCE [LARGE SCALE GENOMIC DNA]</scope>
    <source>
        <strain evidence="2 3">DSM 45582</strain>
    </source>
</reference>
<dbReference type="AlphaFoldDB" id="A0A840NDW8"/>
<dbReference type="EMBL" id="JACHIV010000001">
    <property type="protein sequence ID" value="MBB5068305.1"/>
    <property type="molecule type" value="Genomic_DNA"/>
</dbReference>
<evidence type="ECO:0000313" key="3">
    <source>
        <dbReference type="Proteomes" id="UP000580474"/>
    </source>
</evidence>
<gene>
    <name evidence="2" type="ORF">BJ969_001393</name>
</gene>
<dbReference type="Proteomes" id="UP000580474">
    <property type="component" value="Unassembled WGS sequence"/>
</dbReference>
<accession>A0A840NDW8</accession>
<keyword evidence="3" id="KW-1185">Reference proteome</keyword>
<dbReference type="RefSeq" id="WP_184478013.1">
    <property type="nucleotide sequence ID" value="NZ_JACHIV010000001.1"/>
</dbReference>
<feature type="compositionally biased region" description="Basic and acidic residues" evidence="1">
    <location>
        <begin position="1"/>
        <end position="11"/>
    </location>
</feature>
<evidence type="ECO:0000313" key="2">
    <source>
        <dbReference type="EMBL" id="MBB5068305.1"/>
    </source>
</evidence>
<comment type="caution">
    <text evidence="2">The sequence shown here is derived from an EMBL/GenBank/DDBJ whole genome shotgun (WGS) entry which is preliminary data.</text>
</comment>
<name>A0A840NDW8_9PSEU</name>
<feature type="region of interest" description="Disordered" evidence="1">
    <location>
        <begin position="87"/>
        <end position="111"/>
    </location>
</feature>
<feature type="compositionally biased region" description="Pro residues" evidence="1">
    <location>
        <begin position="17"/>
        <end position="33"/>
    </location>
</feature>
<sequence length="111" mass="11188">MPVREAAREGAGHPGRHAPPPRPCRAPAPPAAPAPGGASDREFAASGTVETGPRPECRLLTGAGRPCVLVGGDPSVLRPGAEVVVRGRPDPSVPASCGHGPTLRVLDAMPK</sequence>
<protein>
    <submittedName>
        <fullName evidence="2">Uncharacterized protein</fullName>
    </submittedName>
</protein>
<evidence type="ECO:0000256" key="1">
    <source>
        <dbReference type="SAM" id="MobiDB-lite"/>
    </source>
</evidence>
<proteinExistence type="predicted"/>